<accession>A0A1S4CQA1</accession>
<evidence type="ECO:0000313" key="3">
    <source>
        <dbReference type="Proteomes" id="UP000790787"/>
    </source>
</evidence>
<keyword evidence="3" id="KW-1185">Reference proteome</keyword>
<dbReference type="InterPro" id="IPR036047">
    <property type="entry name" value="F-box-like_dom_sf"/>
</dbReference>
<proteinExistence type="predicted"/>
<dbReference type="Pfam" id="PF00646">
    <property type="entry name" value="F-box"/>
    <property type="match status" value="1"/>
</dbReference>
<dbReference type="OrthoDB" id="1867629at2759"/>
<evidence type="ECO:0000313" key="4">
    <source>
        <dbReference type="RefSeq" id="XP_016503245.1"/>
    </source>
</evidence>
<dbReference type="GeneID" id="107821323"/>
<feature type="domain" description="F-box" evidence="1">
    <location>
        <begin position="8"/>
        <end position="45"/>
    </location>
</feature>
<dbReference type="PANTHER" id="PTHR31672">
    <property type="entry name" value="BNACNNG10540D PROTEIN"/>
    <property type="match status" value="1"/>
</dbReference>
<dbReference type="RefSeq" id="XP_016503245.1">
    <property type="nucleotide sequence ID" value="XM_016647759.1"/>
</dbReference>
<reference evidence="3" key="1">
    <citation type="journal article" date="2014" name="Nat. Commun.">
        <title>The tobacco genome sequence and its comparison with those of tomato and potato.</title>
        <authorList>
            <person name="Sierro N."/>
            <person name="Battey J.N."/>
            <person name="Ouadi S."/>
            <person name="Bakaher N."/>
            <person name="Bovet L."/>
            <person name="Willig A."/>
            <person name="Goepfert S."/>
            <person name="Peitsch M.C."/>
            <person name="Ivanov N.V."/>
        </authorList>
    </citation>
    <scope>NUCLEOTIDE SEQUENCE [LARGE SCALE GENOMIC DNA]</scope>
</reference>
<dbReference type="STRING" id="4097.A0A1S4CQA1"/>
<dbReference type="Pfam" id="PF08268">
    <property type="entry name" value="FBA_3"/>
    <property type="match status" value="1"/>
</dbReference>
<feature type="domain" description="F-box associated beta-propeller type 3" evidence="2">
    <location>
        <begin position="93"/>
        <end position="180"/>
    </location>
</feature>
<dbReference type="Proteomes" id="UP000790787">
    <property type="component" value="Chromosome 19"/>
</dbReference>
<sequence>MVDGIMKELPEDLVIYIILMLPVKSLLRFKCSCITFCNIIKSSTFINLHLNRTSSAKDELILFKRSFKQEEPNLHKNVMSFLFSEDAFSLKPISPDVEIPYLTTTNASVFHQLIGPCNGLIALTDSLTIILFNPTTRNYRLIPPCPFGIPQGFRRSISGVGFGFDSIANDYKFVRISEVYKDPCEKDMKVGDGTVVQLF</sequence>
<dbReference type="InterPro" id="IPR013187">
    <property type="entry name" value="F-box-assoc_dom_typ3"/>
</dbReference>
<dbReference type="InterPro" id="IPR001810">
    <property type="entry name" value="F-box_dom"/>
</dbReference>
<dbReference type="RefSeq" id="XP_016503245.1">
    <property type="nucleotide sequence ID" value="XM_016647759.2"/>
</dbReference>
<organism evidence="3 4">
    <name type="scientific">Nicotiana tabacum</name>
    <name type="common">Common tobacco</name>
    <dbReference type="NCBI Taxonomy" id="4097"/>
    <lineage>
        <taxon>Eukaryota</taxon>
        <taxon>Viridiplantae</taxon>
        <taxon>Streptophyta</taxon>
        <taxon>Embryophyta</taxon>
        <taxon>Tracheophyta</taxon>
        <taxon>Spermatophyta</taxon>
        <taxon>Magnoliopsida</taxon>
        <taxon>eudicotyledons</taxon>
        <taxon>Gunneridae</taxon>
        <taxon>Pentapetalae</taxon>
        <taxon>asterids</taxon>
        <taxon>lamiids</taxon>
        <taxon>Solanales</taxon>
        <taxon>Solanaceae</taxon>
        <taxon>Nicotianoideae</taxon>
        <taxon>Nicotianeae</taxon>
        <taxon>Nicotiana</taxon>
    </lineage>
</organism>
<gene>
    <name evidence="4" type="primary">LOC107821323</name>
</gene>
<name>A0A1S4CQA1_TOBAC</name>
<evidence type="ECO:0000259" key="2">
    <source>
        <dbReference type="Pfam" id="PF08268"/>
    </source>
</evidence>
<reference evidence="4" key="2">
    <citation type="submission" date="2025-08" db="UniProtKB">
        <authorList>
            <consortium name="RefSeq"/>
        </authorList>
    </citation>
    <scope>IDENTIFICATION</scope>
    <source>
        <tissue evidence="4">Leaf</tissue>
    </source>
</reference>
<dbReference type="PANTHER" id="PTHR31672:SF13">
    <property type="entry name" value="F-BOX PROTEIN CPR30-LIKE"/>
    <property type="match status" value="1"/>
</dbReference>
<dbReference type="AlphaFoldDB" id="A0A1S4CQA1"/>
<dbReference type="KEGG" id="nta:107821323"/>
<dbReference type="PaxDb" id="4097-A0A1S4CQA1"/>
<dbReference type="InterPro" id="IPR050796">
    <property type="entry name" value="SCF_F-box_component"/>
</dbReference>
<evidence type="ECO:0000259" key="1">
    <source>
        <dbReference type="Pfam" id="PF00646"/>
    </source>
</evidence>
<dbReference type="OMA" id="CHWFAST"/>
<protein>
    <submittedName>
        <fullName evidence="4">F-box protein CPR1-like</fullName>
    </submittedName>
    <submittedName>
        <fullName evidence="4">F-box protein CPR30-like</fullName>
    </submittedName>
</protein>
<dbReference type="SUPFAM" id="SSF81383">
    <property type="entry name" value="F-box domain"/>
    <property type="match status" value="1"/>
</dbReference>